<evidence type="ECO:0000313" key="1">
    <source>
        <dbReference type="EMBL" id="VTZ65196.1"/>
    </source>
</evidence>
<reference evidence="1" key="1">
    <citation type="submission" date="2019-06" db="EMBL/GenBank/DDBJ databases">
        <authorList>
            <person name="Le Quere A."/>
            <person name="Colella S."/>
        </authorList>
    </citation>
    <scope>NUCLEOTIDE SEQUENCE</scope>
    <source>
        <strain evidence="1">EmedicaeMD41</strain>
    </source>
</reference>
<accession>A0A508XAT8</accession>
<dbReference type="Proteomes" id="UP000507954">
    <property type="component" value="Unassembled WGS sequence"/>
</dbReference>
<dbReference type="EMBL" id="CABFNB010000149">
    <property type="protein sequence ID" value="VTZ65196.1"/>
    <property type="molecule type" value="Genomic_DNA"/>
</dbReference>
<sequence>MFQPCRYGQAVSDGGYEIFDLAKPDTRACLRLPGGNRICVFQRQRGADPTSFIGYAVCSIDLDLS</sequence>
<gene>
    <name evidence="1" type="ORF">EMEDMD4_790220</name>
</gene>
<name>A0A508XAT8_9HYPH</name>
<organism evidence="1">
    <name type="scientific">Sinorhizobium medicae</name>
    <dbReference type="NCBI Taxonomy" id="110321"/>
    <lineage>
        <taxon>Bacteria</taxon>
        <taxon>Pseudomonadati</taxon>
        <taxon>Pseudomonadota</taxon>
        <taxon>Alphaproteobacteria</taxon>
        <taxon>Hyphomicrobiales</taxon>
        <taxon>Rhizobiaceae</taxon>
        <taxon>Sinorhizobium/Ensifer group</taxon>
        <taxon>Sinorhizobium</taxon>
    </lineage>
</organism>
<proteinExistence type="predicted"/>
<dbReference type="AlphaFoldDB" id="A0A508XAT8"/>
<protein>
    <submittedName>
        <fullName evidence="1">Uncharacterized protein</fullName>
    </submittedName>
</protein>